<keyword evidence="5" id="KW-1185">Reference proteome</keyword>
<evidence type="ECO:0000313" key="4">
    <source>
        <dbReference type="EMBL" id="CAL17259.1"/>
    </source>
</evidence>
<keyword evidence="1" id="KW-0902">Two-component regulatory system</keyword>
<feature type="modified residue" description="Phosphohistidine" evidence="2">
    <location>
        <position position="58"/>
    </location>
</feature>
<dbReference type="GO" id="GO:0000160">
    <property type="term" value="P:phosphorelay signal transduction system"/>
    <property type="evidence" value="ECO:0007669"/>
    <property type="project" value="UniProtKB-KW"/>
</dbReference>
<dbReference type="InterPro" id="IPR036641">
    <property type="entry name" value="HPT_dom_sf"/>
</dbReference>
<organism evidence="4 5">
    <name type="scientific">Alcanivorax borkumensis (strain ATCC 700651 / DSM 11573 / NCIMB 13689 / SK2)</name>
    <dbReference type="NCBI Taxonomy" id="393595"/>
    <lineage>
        <taxon>Bacteria</taxon>
        <taxon>Pseudomonadati</taxon>
        <taxon>Pseudomonadota</taxon>
        <taxon>Gammaproteobacteria</taxon>
        <taxon>Oceanospirillales</taxon>
        <taxon>Alcanivoracaceae</taxon>
        <taxon>Alcanivorax</taxon>
    </lineage>
</organism>
<gene>
    <name evidence="4" type="ordered locus">ABO_1811</name>
</gene>
<feature type="domain" description="HPt" evidence="3">
    <location>
        <begin position="19"/>
        <end position="112"/>
    </location>
</feature>
<dbReference type="STRING" id="393595.ABO_1811"/>
<dbReference type="EMBL" id="AM286690">
    <property type="protein sequence ID" value="CAL17259.1"/>
    <property type="molecule type" value="Genomic_DNA"/>
</dbReference>
<reference evidence="4 5" key="1">
    <citation type="journal article" date="2006" name="Nat. Biotechnol.">
        <title>Genome sequence of the ubiquitous hydrocarbon-degrading marine bacterium Alcanivorax borkumensis.</title>
        <authorList>
            <person name="Schneiker S."/>
            <person name="Martins dos Santos V.A.P."/>
            <person name="Bartels D."/>
            <person name="Bekel T."/>
            <person name="Brecht M."/>
            <person name="Buhrmester J."/>
            <person name="Chernikova T.N."/>
            <person name="Denaro R."/>
            <person name="Ferrer M."/>
            <person name="Gertler C."/>
            <person name="Goesmann A."/>
            <person name="Golyshina O.V."/>
            <person name="Kaminski F."/>
            <person name="Khachane A.N."/>
            <person name="Lang S."/>
            <person name="Linke B."/>
            <person name="McHardy A.C."/>
            <person name="Meyer F."/>
            <person name="Nechitaylo T."/>
            <person name="Puehler A."/>
            <person name="Regenhardt D."/>
            <person name="Rupp O."/>
            <person name="Sabirova J.S."/>
            <person name="Selbitschka W."/>
            <person name="Yakimov M.M."/>
            <person name="Timmis K.N."/>
            <person name="Vorhoelter F.-J."/>
            <person name="Weidner S."/>
            <person name="Kaiser O."/>
            <person name="Golyshin P.N."/>
        </authorList>
    </citation>
    <scope>NUCLEOTIDE SEQUENCE [LARGE SCALE GENOMIC DNA]</scope>
    <source>
        <strain evidence="5">ATCC 700651 / DSM 11573 / NCIMB 13689 / SK2</strain>
    </source>
</reference>
<dbReference type="GO" id="GO:0009927">
    <property type="term" value="F:histidine phosphotransfer kinase activity"/>
    <property type="evidence" value="ECO:0007669"/>
    <property type="project" value="InterPro"/>
</dbReference>
<dbReference type="Proteomes" id="UP000008871">
    <property type="component" value="Chromosome"/>
</dbReference>
<sequence length="114" mass="12545">MQDGSLLDAELVSELQEIMGQNFQMLVESFRRDGEQRLAAMEKALKAEDKEALRRQAHSLKGSSSNLGAVRVVDVCVALELAVSNRELANVPVLLECLKQQFRQACTALQACLA</sequence>
<dbReference type="HOGENOM" id="CLU_157042_1_1_6"/>
<dbReference type="GO" id="GO:0005737">
    <property type="term" value="C:cytoplasm"/>
    <property type="evidence" value="ECO:0007669"/>
    <property type="project" value="TreeGrafter"/>
</dbReference>
<evidence type="ECO:0000313" key="5">
    <source>
        <dbReference type="Proteomes" id="UP000008871"/>
    </source>
</evidence>
<accession>Q0VNI9</accession>
<dbReference type="SMART" id="SM00073">
    <property type="entry name" value="HPT"/>
    <property type="match status" value="1"/>
</dbReference>
<dbReference type="CDD" id="cd00088">
    <property type="entry name" value="HPT"/>
    <property type="match status" value="1"/>
</dbReference>
<keyword evidence="2" id="KW-0597">Phosphoprotein</keyword>
<dbReference type="PANTHER" id="PTHR28242:SF52">
    <property type="entry name" value="PHOSPHORELAY INTERMEDIATE PROTEIN YPD1"/>
    <property type="match status" value="1"/>
</dbReference>
<protein>
    <submittedName>
        <fullName evidence="4">Two-component hybrid sensor and regulator</fullName>
        <ecNumber evidence="4">2.7.3.-</ecNumber>
    </submittedName>
</protein>
<keyword evidence="4" id="KW-0808">Transferase</keyword>
<evidence type="ECO:0000259" key="3">
    <source>
        <dbReference type="PROSITE" id="PS50894"/>
    </source>
</evidence>
<dbReference type="eggNOG" id="COG2198">
    <property type="taxonomic scope" value="Bacteria"/>
</dbReference>
<proteinExistence type="predicted"/>
<name>Q0VNI9_ALCBS</name>
<dbReference type="KEGG" id="abo:ABO_1811"/>
<dbReference type="PROSITE" id="PS50894">
    <property type="entry name" value="HPT"/>
    <property type="match status" value="1"/>
</dbReference>
<evidence type="ECO:0000256" key="1">
    <source>
        <dbReference type="ARBA" id="ARBA00023012"/>
    </source>
</evidence>
<dbReference type="InterPro" id="IPR045871">
    <property type="entry name" value="AHP1-5/YPD1"/>
</dbReference>
<dbReference type="AlphaFoldDB" id="Q0VNI9"/>
<dbReference type="SUPFAM" id="SSF47226">
    <property type="entry name" value="Histidine-containing phosphotransfer domain, HPT domain"/>
    <property type="match status" value="1"/>
</dbReference>
<dbReference type="Gene3D" id="1.20.120.160">
    <property type="entry name" value="HPT domain"/>
    <property type="match status" value="1"/>
</dbReference>
<dbReference type="EC" id="2.7.3.-" evidence="4"/>
<dbReference type="InterPro" id="IPR008207">
    <property type="entry name" value="Sig_transdc_His_kin_Hpt_dom"/>
</dbReference>
<evidence type="ECO:0000256" key="2">
    <source>
        <dbReference type="PROSITE-ProRule" id="PRU00110"/>
    </source>
</evidence>
<dbReference type="GO" id="GO:0043424">
    <property type="term" value="F:protein histidine kinase binding"/>
    <property type="evidence" value="ECO:0007669"/>
    <property type="project" value="InterPro"/>
</dbReference>
<dbReference type="Pfam" id="PF01627">
    <property type="entry name" value="Hpt"/>
    <property type="match status" value="1"/>
</dbReference>
<dbReference type="PANTHER" id="PTHR28242">
    <property type="entry name" value="PHOSPHORELAY INTERMEDIATE PROTEIN YPD1"/>
    <property type="match status" value="1"/>
</dbReference>